<organism evidence="2 3">
    <name type="scientific">Legionella drancourtii LLAP12</name>
    <dbReference type="NCBI Taxonomy" id="658187"/>
    <lineage>
        <taxon>Bacteria</taxon>
        <taxon>Pseudomonadati</taxon>
        <taxon>Pseudomonadota</taxon>
        <taxon>Gammaproteobacteria</taxon>
        <taxon>Legionellales</taxon>
        <taxon>Legionellaceae</taxon>
        <taxon>Legionella</taxon>
    </lineage>
</organism>
<feature type="transmembrane region" description="Helical" evidence="1">
    <location>
        <begin position="20"/>
        <end position="40"/>
    </location>
</feature>
<dbReference type="Proteomes" id="UP000002770">
    <property type="component" value="Unassembled WGS sequence"/>
</dbReference>
<dbReference type="RefSeq" id="WP_006871457.1">
    <property type="nucleotide sequence ID" value="NZ_JH413830.1"/>
</dbReference>
<gene>
    <name evidence="2" type="ORF">LDG_7549</name>
</gene>
<dbReference type="InParanoid" id="G9EQK2"/>
<evidence type="ECO:0000313" key="2">
    <source>
        <dbReference type="EMBL" id="EHL30448.1"/>
    </source>
</evidence>
<keyword evidence="1" id="KW-1133">Transmembrane helix</keyword>
<dbReference type="STRING" id="658187.LDG_7549"/>
<keyword evidence="1" id="KW-0472">Membrane</keyword>
<feature type="transmembrane region" description="Helical" evidence="1">
    <location>
        <begin position="60"/>
        <end position="79"/>
    </location>
</feature>
<dbReference type="AlphaFoldDB" id="G9EQK2"/>
<protein>
    <submittedName>
        <fullName evidence="2">Uncharacterized protein</fullName>
    </submittedName>
</protein>
<dbReference type="HOGENOM" id="CLU_2523438_0_0_6"/>
<dbReference type="EMBL" id="JH413830">
    <property type="protein sequence ID" value="EHL30448.1"/>
    <property type="molecule type" value="Genomic_DNA"/>
</dbReference>
<name>G9EQK2_9GAMM</name>
<sequence>MKQNFSARIVPQEEVYAAHYKLALLITVLPYIFDTVIAIARSGFPNYASKRKLLPNLSKIGYWSVLLFVYVYGDVTKLVSDKLQ</sequence>
<keyword evidence="3" id="KW-1185">Reference proteome</keyword>
<reference evidence="2 3" key="1">
    <citation type="journal article" date="2011" name="BMC Genomics">
        <title>Insight into cross-talk between intra-amoebal pathogens.</title>
        <authorList>
            <person name="Gimenez G."/>
            <person name="Bertelli C."/>
            <person name="Moliner C."/>
            <person name="Robert C."/>
            <person name="Raoult D."/>
            <person name="Fournier P.E."/>
            <person name="Greub G."/>
        </authorList>
    </citation>
    <scope>NUCLEOTIDE SEQUENCE [LARGE SCALE GENOMIC DNA]</scope>
    <source>
        <strain evidence="2 3">LLAP12</strain>
    </source>
</reference>
<evidence type="ECO:0000256" key="1">
    <source>
        <dbReference type="SAM" id="Phobius"/>
    </source>
</evidence>
<keyword evidence="1" id="KW-0812">Transmembrane</keyword>
<proteinExistence type="predicted"/>
<evidence type="ECO:0000313" key="3">
    <source>
        <dbReference type="Proteomes" id="UP000002770"/>
    </source>
</evidence>
<accession>G9EQK2</accession>